<evidence type="ECO:0000256" key="1">
    <source>
        <dbReference type="SAM" id="SignalP"/>
    </source>
</evidence>
<organism evidence="2 3">
    <name type="scientific">Komagataeibacter medellinensis</name>
    <dbReference type="NCBI Taxonomy" id="1177712"/>
    <lineage>
        <taxon>Bacteria</taxon>
        <taxon>Pseudomonadati</taxon>
        <taxon>Pseudomonadota</taxon>
        <taxon>Alphaproteobacteria</taxon>
        <taxon>Acetobacterales</taxon>
        <taxon>Acetobacteraceae</taxon>
        <taxon>Komagataeibacter</taxon>
    </lineage>
</organism>
<gene>
    <name evidence="2" type="ORF">D3W54_11150</name>
</gene>
<dbReference type="Proteomes" id="UP000427842">
    <property type="component" value="Unassembled WGS sequence"/>
</dbReference>
<dbReference type="RefSeq" id="WP_153470762.1">
    <property type="nucleotide sequence ID" value="NZ_QYAZ01000001.1"/>
</dbReference>
<evidence type="ECO:0000313" key="2">
    <source>
        <dbReference type="EMBL" id="KAB8125362.1"/>
    </source>
</evidence>
<evidence type="ECO:0000313" key="3">
    <source>
        <dbReference type="Proteomes" id="UP000427842"/>
    </source>
</evidence>
<sequence length="205" mass="21722">MTRLAPGLCRTVIMGALFVAGVGCAHAADGATAPASDAQTPYVTPQDDVDVSYDIYPPHDTSAVMTQRMRWSASTMMQRVDPGNAATYMITDYHAGTLTVVNADQKVKTIIPAPGAANVAMGQRAQGNWLRTGVSNVAGTPCTLWQTQDTDQRPSEICYTDDGVMMQVIRDGKVMVAATSLTRAPQGADVFAIPSGLKELHAAHP</sequence>
<comment type="caution">
    <text evidence="2">The sequence shown here is derived from an EMBL/GenBank/DDBJ whole genome shotgun (WGS) entry which is preliminary data.</text>
</comment>
<feature type="signal peptide" evidence="1">
    <location>
        <begin position="1"/>
        <end position="27"/>
    </location>
</feature>
<feature type="chain" id="PRO_5045316556" description="DUF4412 domain-containing protein" evidence="1">
    <location>
        <begin position="28"/>
        <end position="205"/>
    </location>
</feature>
<reference evidence="2 3" key="1">
    <citation type="submission" date="2018-09" db="EMBL/GenBank/DDBJ databases">
        <title>Genome sequence and characterization of the bcs clusters for the production of nanocellulose from the low pH resistant strain Komagataeibacter medellinensis ID13488.</title>
        <authorList>
            <person name="Hernandez-Arriaga A.M."/>
            <person name="Del Cerro C."/>
            <person name="Urbina L."/>
            <person name="Eceiza A."/>
            <person name="Retegi A."/>
            <person name="Prieto M.A."/>
        </authorList>
    </citation>
    <scope>NUCLEOTIDE SEQUENCE [LARGE SCALE GENOMIC DNA]</scope>
    <source>
        <strain evidence="2 3">ID13488</strain>
    </source>
</reference>
<keyword evidence="1" id="KW-0732">Signal</keyword>
<protein>
    <recommendedName>
        <fullName evidence="4">DUF4412 domain-containing protein</fullName>
    </recommendedName>
</protein>
<dbReference type="PROSITE" id="PS51257">
    <property type="entry name" value="PROKAR_LIPOPROTEIN"/>
    <property type="match status" value="1"/>
</dbReference>
<keyword evidence="3" id="KW-1185">Reference proteome</keyword>
<proteinExistence type="predicted"/>
<dbReference type="EMBL" id="QYAZ01000001">
    <property type="protein sequence ID" value="KAB8125362.1"/>
    <property type="molecule type" value="Genomic_DNA"/>
</dbReference>
<evidence type="ECO:0008006" key="4">
    <source>
        <dbReference type="Google" id="ProtNLM"/>
    </source>
</evidence>
<name>A0ABQ6VYU7_9PROT</name>
<accession>A0ABQ6VYU7</accession>